<proteinExistence type="predicted"/>
<dbReference type="AlphaFoldDB" id="A0AAD5LLB1"/>
<name>A0AAD5LLB1_PYTIN</name>
<protein>
    <recommendedName>
        <fullName evidence="4">Heparan-alpha-glucosaminide N-acetyltransferase catalytic domain-containing protein</fullName>
    </recommendedName>
</protein>
<accession>A0AAD5LLB1</accession>
<evidence type="ECO:0000313" key="2">
    <source>
        <dbReference type="EMBL" id="KAJ0402496.1"/>
    </source>
</evidence>
<reference evidence="2" key="1">
    <citation type="submission" date="2021-12" db="EMBL/GenBank/DDBJ databases">
        <title>Prjna785345.</title>
        <authorList>
            <person name="Rujirawat T."/>
            <person name="Krajaejun T."/>
        </authorList>
    </citation>
    <scope>NUCLEOTIDE SEQUENCE</scope>
    <source>
        <strain evidence="2">Pi057C3</strain>
    </source>
</reference>
<evidence type="ECO:0000313" key="3">
    <source>
        <dbReference type="Proteomes" id="UP001209570"/>
    </source>
</evidence>
<dbReference type="PANTHER" id="PTHR31061">
    <property type="entry name" value="LD22376P"/>
    <property type="match status" value="1"/>
</dbReference>
<feature type="transmembrane region" description="Helical" evidence="1">
    <location>
        <begin position="185"/>
        <end position="203"/>
    </location>
</feature>
<organism evidence="2 3">
    <name type="scientific">Pythium insidiosum</name>
    <name type="common">Pythiosis disease agent</name>
    <dbReference type="NCBI Taxonomy" id="114742"/>
    <lineage>
        <taxon>Eukaryota</taxon>
        <taxon>Sar</taxon>
        <taxon>Stramenopiles</taxon>
        <taxon>Oomycota</taxon>
        <taxon>Peronosporomycetes</taxon>
        <taxon>Pythiales</taxon>
        <taxon>Pythiaceae</taxon>
        <taxon>Pythium</taxon>
    </lineage>
</organism>
<sequence length="467" mass="50959">MAPLWPSGICGGFPPFDNGSFMVRVTECAVQLNCSVALADAPTSLSFVERALPIVLCLGIIVFCVRRTHALVSKTRPTSRQEDSLTAPLLPPTRCVAIDVFRGLTMCLMIFVNYGGGGLHVFKHSTWDGLTIADVVFPWYAELKCAYDPADPRPSTVALRASRLFGLGLFLNNGSSWRQWRIPGVLQGLSVAFALVALLSTTIERRCKPIIRDSALRHVALGILPMVVINLAFTYALPVPGCPTGYVGPGGSSHGGAYRDCTGGAHLYIDMLVFGRDHLFQSPTCQQEYDTGPFDPEGLLNWLMMAVTTYLGWLSARVHLREMDEVVQLKTLVVRGGALAVVSICVSGCLWGSKSPAIPINKNLWSLSFVGLTSGLASIALAANMALLSKYRIPWDILSRVGRNAIFLYAMHEIMEPFFPFSARAVDNVDVMFHVSTALLLLHNAAALAWWVFVAVFLHDRGLFITV</sequence>
<feature type="transmembrane region" description="Helical" evidence="1">
    <location>
        <begin position="100"/>
        <end position="122"/>
    </location>
</feature>
<dbReference type="Proteomes" id="UP001209570">
    <property type="component" value="Unassembled WGS sequence"/>
</dbReference>
<dbReference type="PANTHER" id="PTHR31061:SF24">
    <property type="entry name" value="LD22376P"/>
    <property type="match status" value="1"/>
</dbReference>
<keyword evidence="1" id="KW-0812">Transmembrane</keyword>
<keyword evidence="1" id="KW-0472">Membrane</keyword>
<dbReference type="EMBL" id="JAKCXM010000101">
    <property type="protein sequence ID" value="KAJ0402496.1"/>
    <property type="molecule type" value="Genomic_DNA"/>
</dbReference>
<feature type="transmembrane region" description="Helical" evidence="1">
    <location>
        <begin position="299"/>
        <end position="320"/>
    </location>
</feature>
<keyword evidence="1" id="KW-1133">Transmembrane helix</keyword>
<feature type="transmembrane region" description="Helical" evidence="1">
    <location>
        <begin position="332"/>
        <end position="353"/>
    </location>
</feature>
<keyword evidence="3" id="KW-1185">Reference proteome</keyword>
<feature type="transmembrane region" description="Helical" evidence="1">
    <location>
        <begin position="215"/>
        <end position="237"/>
    </location>
</feature>
<feature type="transmembrane region" description="Helical" evidence="1">
    <location>
        <begin position="431"/>
        <end position="458"/>
    </location>
</feature>
<evidence type="ECO:0008006" key="4">
    <source>
        <dbReference type="Google" id="ProtNLM"/>
    </source>
</evidence>
<evidence type="ECO:0000256" key="1">
    <source>
        <dbReference type="SAM" id="Phobius"/>
    </source>
</evidence>
<feature type="transmembrane region" description="Helical" evidence="1">
    <location>
        <begin position="365"/>
        <end position="389"/>
    </location>
</feature>
<feature type="transmembrane region" description="Helical" evidence="1">
    <location>
        <begin position="47"/>
        <end position="65"/>
    </location>
</feature>
<comment type="caution">
    <text evidence="2">The sequence shown here is derived from an EMBL/GenBank/DDBJ whole genome shotgun (WGS) entry which is preliminary data.</text>
</comment>
<gene>
    <name evidence="2" type="ORF">P43SY_003428</name>
</gene>